<dbReference type="InterPro" id="IPR002545">
    <property type="entry name" value="CheW-lke_dom"/>
</dbReference>
<dbReference type="PANTHER" id="PTHR22617:SF23">
    <property type="entry name" value="CHEMOTAXIS PROTEIN CHEW"/>
    <property type="match status" value="1"/>
</dbReference>
<keyword evidence="7" id="KW-1185">Reference proteome</keyword>
<organism evidence="6 7">
    <name type="scientific">Pseudodesulfovibrio profundus</name>
    <dbReference type="NCBI Taxonomy" id="57320"/>
    <lineage>
        <taxon>Bacteria</taxon>
        <taxon>Pseudomonadati</taxon>
        <taxon>Thermodesulfobacteriota</taxon>
        <taxon>Desulfovibrionia</taxon>
        <taxon>Desulfovibrionales</taxon>
        <taxon>Desulfovibrionaceae</taxon>
    </lineage>
</organism>
<proteinExistence type="predicted"/>
<dbReference type="GO" id="GO:0005829">
    <property type="term" value="C:cytosol"/>
    <property type="evidence" value="ECO:0007669"/>
    <property type="project" value="TreeGrafter"/>
</dbReference>
<dbReference type="InterPro" id="IPR036061">
    <property type="entry name" value="CheW-like_dom_sf"/>
</dbReference>
<dbReference type="PANTHER" id="PTHR22617">
    <property type="entry name" value="CHEMOTAXIS SENSOR HISTIDINE KINASE-RELATED"/>
    <property type="match status" value="1"/>
</dbReference>
<dbReference type="Gene3D" id="2.30.30.40">
    <property type="entry name" value="SH3 Domains"/>
    <property type="match status" value="1"/>
</dbReference>
<evidence type="ECO:0000256" key="3">
    <source>
        <dbReference type="ARBA" id="ARBA00022490"/>
    </source>
</evidence>
<sequence>MSVEYDDAVDAEEVEADQNLIQLVTFSIGEEEFGVNILQVQEIIRTMEITNVPRAPEFVEGVINLRGKVIPIVDMRSRFGLESKEHDKYTRIIVVEIGMIIVGFVVDSVSEVLRIPASSVQPPPPVVAGMDSDYIDGVGKLEDRLLILLDLDSLIDNEEMEALGAV</sequence>
<keyword evidence="4" id="KW-0145">Chemotaxis</keyword>
<dbReference type="RefSeq" id="WP_097010926.1">
    <property type="nucleotide sequence ID" value="NZ_LT907975.1"/>
</dbReference>
<dbReference type="GO" id="GO:0006935">
    <property type="term" value="P:chemotaxis"/>
    <property type="evidence" value="ECO:0007669"/>
    <property type="project" value="UniProtKB-KW"/>
</dbReference>
<evidence type="ECO:0000256" key="4">
    <source>
        <dbReference type="ARBA" id="ARBA00022500"/>
    </source>
</evidence>
<dbReference type="CDD" id="cd00732">
    <property type="entry name" value="CheW"/>
    <property type="match status" value="1"/>
</dbReference>
<evidence type="ECO:0000256" key="1">
    <source>
        <dbReference type="ARBA" id="ARBA00004496"/>
    </source>
</evidence>
<dbReference type="KEGG" id="pprf:DPRO_0831"/>
<evidence type="ECO:0000313" key="7">
    <source>
        <dbReference type="Proteomes" id="UP000219215"/>
    </source>
</evidence>
<dbReference type="PROSITE" id="PS50851">
    <property type="entry name" value="CHEW"/>
    <property type="match status" value="1"/>
</dbReference>
<dbReference type="Pfam" id="PF01584">
    <property type="entry name" value="CheW"/>
    <property type="match status" value="1"/>
</dbReference>
<dbReference type="SUPFAM" id="SSF50341">
    <property type="entry name" value="CheW-like"/>
    <property type="match status" value="1"/>
</dbReference>
<feature type="domain" description="CheW-like" evidence="5">
    <location>
        <begin position="20"/>
        <end position="160"/>
    </location>
</feature>
<dbReference type="Gene3D" id="2.40.50.180">
    <property type="entry name" value="CheA-289, Domain 4"/>
    <property type="match status" value="1"/>
</dbReference>
<dbReference type="OrthoDB" id="9790406at2"/>
<evidence type="ECO:0000259" key="5">
    <source>
        <dbReference type="PROSITE" id="PS50851"/>
    </source>
</evidence>
<dbReference type="EMBL" id="LT907975">
    <property type="protein sequence ID" value="SOB57721.1"/>
    <property type="molecule type" value="Genomic_DNA"/>
</dbReference>
<accession>A0A2C8F6Q9</accession>
<dbReference type="SMART" id="SM00260">
    <property type="entry name" value="CheW"/>
    <property type="match status" value="1"/>
</dbReference>
<evidence type="ECO:0000313" key="6">
    <source>
        <dbReference type="EMBL" id="SOB57721.1"/>
    </source>
</evidence>
<dbReference type="Proteomes" id="UP000219215">
    <property type="component" value="Chromosome DPRO"/>
</dbReference>
<reference evidence="7" key="1">
    <citation type="submission" date="2017-09" db="EMBL/GenBank/DDBJ databases">
        <authorList>
            <person name="Regsiter A."/>
            <person name="William W."/>
        </authorList>
    </citation>
    <scope>NUCLEOTIDE SEQUENCE [LARGE SCALE GENOMIC DNA]</scope>
    <source>
        <strain evidence="7">500-1</strain>
    </source>
</reference>
<name>A0A2C8F6Q9_9BACT</name>
<dbReference type="GO" id="GO:0007165">
    <property type="term" value="P:signal transduction"/>
    <property type="evidence" value="ECO:0007669"/>
    <property type="project" value="InterPro"/>
</dbReference>
<gene>
    <name evidence="6" type="ORF">DPRO_0831</name>
</gene>
<dbReference type="InterPro" id="IPR039315">
    <property type="entry name" value="CheW"/>
</dbReference>
<comment type="subcellular location">
    <subcellularLocation>
        <location evidence="1">Cytoplasm</location>
    </subcellularLocation>
</comment>
<keyword evidence="3" id="KW-0963">Cytoplasm</keyword>
<evidence type="ECO:0000256" key="2">
    <source>
        <dbReference type="ARBA" id="ARBA00021483"/>
    </source>
</evidence>
<dbReference type="AlphaFoldDB" id="A0A2C8F6Q9"/>
<dbReference type="FunFam" id="2.40.50.180:FF:000002">
    <property type="entry name" value="Chemotaxis protein CheW"/>
    <property type="match status" value="1"/>
</dbReference>
<protein>
    <recommendedName>
        <fullName evidence="2">Chemotaxis protein CheW</fullName>
    </recommendedName>
</protein>